<dbReference type="PANTHER" id="PTHR47936:SF1">
    <property type="entry name" value="PENTATRICOPEPTIDE REPEAT-CONTAINING PROTEIN GUN1, CHLOROPLASTIC"/>
    <property type="match status" value="1"/>
</dbReference>
<evidence type="ECO:0008006" key="6">
    <source>
        <dbReference type="Google" id="ProtNLM"/>
    </source>
</evidence>
<dbReference type="PROSITE" id="PS51375">
    <property type="entry name" value="PPR"/>
    <property type="match status" value="1"/>
</dbReference>
<gene>
    <name evidence="4" type="ORF">KSP40_PGU004919</name>
</gene>
<keyword evidence="2" id="KW-0677">Repeat</keyword>
<dbReference type="Gene3D" id="1.25.40.10">
    <property type="entry name" value="Tetratricopeptide repeat domain"/>
    <property type="match status" value="1"/>
</dbReference>
<keyword evidence="5" id="KW-1185">Reference proteome</keyword>
<comment type="similarity">
    <text evidence="1">Belongs to the PPR family. P subfamily.</text>
</comment>
<accession>A0ABR2MJB8</accession>
<dbReference type="Pfam" id="PF01535">
    <property type="entry name" value="PPR"/>
    <property type="match status" value="1"/>
</dbReference>
<reference evidence="4 5" key="1">
    <citation type="journal article" date="2022" name="Nat. Plants">
        <title>Genomes of leafy and leafless Platanthera orchids illuminate the evolution of mycoheterotrophy.</title>
        <authorList>
            <person name="Li M.H."/>
            <person name="Liu K.W."/>
            <person name="Li Z."/>
            <person name="Lu H.C."/>
            <person name="Ye Q.L."/>
            <person name="Zhang D."/>
            <person name="Wang J.Y."/>
            <person name="Li Y.F."/>
            <person name="Zhong Z.M."/>
            <person name="Liu X."/>
            <person name="Yu X."/>
            <person name="Liu D.K."/>
            <person name="Tu X.D."/>
            <person name="Liu B."/>
            <person name="Hao Y."/>
            <person name="Liao X.Y."/>
            <person name="Jiang Y.T."/>
            <person name="Sun W.H."/>
            <person name="Chen J."/>
            <person name="Chen Y.Q."/>
            <person name="Ai Y."/>
            <person name="Zhai J.W."/>
            <person name="Wu S.S."/>
            <person name="Zhou Z."/>
            <person name="Hsiao Y.Y."/>
            <person name="Wu W.L."/>
            <person name="Chen Y.Y."/>
            <person name="Lin Y.F."/>
            <person name="Hsu J.L."/>
            <person name="Li C.Y."/>
            <person name="Wang Z.W."/>
            <person name="Zhao X."/>
            <person name="Zhong W.Y."/>
            <person name="Ma X.K."/>
            <person name="Ma L."/>
            <person name="Huang J."/>
            <person name="Chen G.Z."/>
            <person name="Huang M.Z."/>
            <person name="Huang L."/>
            <person name="Peng D.H."/>
            <person name="Luo Y.B."/>
            <person name="Zou S.Q."/>
            <person name="Chen S.P."/>
            <person name="Lan S."/>
            <person name="Tsai W.C."/>
            <person name="Van de Peer Y."/>
            <person name="Liu Z.J."/>
        </authorList>
    </citation>
    <scope>NUCLEOTIDE SEQUENCE [LARGE SCALE GENOMIC DNA]</scope>
    <source>
        <strain evidence="4">Lor288</strain>
    </source>
</reference>
<organism evidence="4 5">
    <name type="scientific">Platanthera guangdongensis</name>
    <dbReference type="NCBI Taxonomy" id="2320717"/>
    <lineage>
        <taxon>Eukaryota</taxon>
        <taxon>Viridiplantae</taxon>
        <taxon>Streptophyta</taxon>
        <taxon>Embryophyta</taxon>
        <taxon>Tracheophyta</taxon>
        <taxon>Spermatophyta</taxon>
        <taxon>Magnoliopsida</taxon>
        <taxon>Liliopsida</taxon>
        <taxon>Asparagales</taxon>
        <taxon>Orchidaceae</taxon>
        <taxon>Orchidoideae</taxon>
        <taxon>Orchideae</taxon>
        <taxon>Orchidinae</taxon>
        <taxon>Platanthera</taxon>
    </lineage>
</organism>
<name>A0ABR2MJB8_9ASPA</name>
<dbReference type="InterPro" id="IPR002885">
    <property type="entry name" value="PPR_rpt"/>
</dbReference>
<evidence type="ECO:0000256" key="3">
    <source>
        <dbReference type="PROSITE-ProRule" id="PRU00708"/>
    </source>
</evidence>
<evidence type="ECO:0000313" key="4">
    <source>
        <dbReference type="EMBL" id="KAK8964227.1"/>
    </source>
</evidence>
<dbReference type="InterPro" id="IPR011990">
    <property type="entry name" value="TPR-like_helical_dom_sf"/>
</dbReference>
<evidence type="ECO:0000256" key="2">
    <source>
        <dbReference type="ARBA" id="ARBA00022737"/>
    </source>
</evidence>
<protein>
    <recommendedName>
        <fullName evidence="6">Pentatricopeptide repeat-containing protein</fullName>
    </recommendedName>
</protein>
<comment type="caution">
    <text evidence="4">The sequence shown here is derived from an EMBL/GenBank/DDBJ whole genome shotgun (WGS) entry which is preliminary data.</text>
</comment>
<dbReference type="Proteomes" id="UP001412067">
    <property type="component" value="Unassembled WGS sequence"/>
</dbReference>
<dbReference type="EMBL" id="JBBWWR010000007">
    <property type="protein sequence ID" value="KAK8964227.1"/>
    <property type="molecule type" value="Genomic_DNA"/>
</dbReference>
<feature type="repeat" description="PPR" evidence="3">
    <location>
        <begin position="62"/>
        <end position="96"/>
    </location>
</feature>
<evidence type="ECO:0000313" key="5">
    <source>
        <dbReference type="Proteomes" id="UP001412067"/>
    </source>
</evidence>
<evidence type="ECO:0000256" key="1">
    <source>
        <dbReference type="ARBA" id="ARBA00007626"/>
    </source>
</evidence>
<dbReference type="Pfam" id="PF13041">
    <property type="entry name" value="PPR_2"/>
    <property type="match status" value="1"/>
</dbReference>
<dbReference type="NCBIfam" id="TIGR00756">
    <property type="entry name" value="PPR"/>
    <property type="match status" value="2"/>
</dbReference>
<proteinExistence type="inferred from homology"/>
<sequence>MPLCREGRIDEASNLVQEMENNGMVLDAVLYTSWMCGYFRKGLLMDGFLKHSLMGRNGVMADVVSYTALIDGLCKEGHFEKVIGVFCAYEEERIETKFVYPYFYHSRFLQAIEDG</sequence>
<dbReference type="PANTHER" id="PTHR47936">
    <property type="entry name" value="PPR_LONG DOMAIN-CONTAINING PROTEIN"/>
    <property type="match status" value="1"/>
</dbReference>